<dbReference type="AlphaFoldDB" id="U6GQM4"/>
<proteinExistence type="inferred from homology"/>
<dbReference type="Proteomes" id="UP000018201">
    <property type="component" value="Unassembled WGS sequence"/>
</dbReference>
<dbReference type="PANTHER" id="PTHR28520:SF2">
    <property type="entry name" value="MITOTIC-SPINDLE ORGANIZING PROTEIN 1"/>
    <property type="match status" value="1"/>
</dbReference>
<gene>
    <name evidence="5" type="ORF">EPH_0052550</name>
</gene>
<dbReference type="Pfam" id="PF12554">
    <property type="entry name" value="MOZART1"/>
    <property type="match status" value="1"/>
</dbReference>
<dbReference type="VEuPathDB" id="ToxoDB:EPH_0052550"/>
<evidence type="ECO:0000313" key="6">
    <source>
        <dbReference type="Proteomes" id="UP000018201"/>
    </source>
</evidence>
<dbReference type="EMBL" id="HG692078">
    <property type="protein sequence ID" value="CDI81538.1"/>
    <property type="molecule type" value="Genomic_DNA"/>
</dbReference>
<evidence type="ECO:0000313" key="5">
    <source>
        <dbReference type="EMBL" id="CDI81538.1"/>
    </source>
</evidence>
<dbReference type="GO" id="GO:0005819">
    <property type="term" value="C:spindle"/>
    <property type="evidence" value="ECO:0007669"/>
    <property type="project" value="TreeGrafter"/>
</dbReference>
<dbReference type="OrthoDB" id="48571at2759"/>
<evidence type="ECO:0000256" key="3">
    <source>
        <dbReference type="ARBA" id="ARBA00022490"/>
    </source>
</evidence>
<keyword evidence="6" id="KW-1185">Reference proteome</keyword>
<comment type="subcellular location">
    <subcellularLocation>
        <location evidence="1">Cytoplasm</location>
        <location evidence="1">Cytoskeleton</location>
        <location evidence="1">Microtubule organizing center</location>
    </subcellularLocation>
</comment>
<keyword evidence="3" id="KW-0963">Cytoplasm</keyword>
<dbReference type="GO" id="GO:0000931">
    <property type="term" value="C:gamma-tubulin ring complex"/>
    <property type="evidence" value="ECO:0007669"/>
    <property type="project" value="InterPro"/>
</dbReference>
<evidence type="ECO:0000256" key="2">
    <source>
        <dbReference type="ARBA" id="ARBA00011015"/>
    </source>
</evidence>
<evidence type="ECO:0000256" key="4">
    <source>
        <dbReference type="ARBA" id="ARBA00023212"/>
    </source>
</evidence>
<dbReference type="GO" id="GO:0090307">
    <property type="term" value="P:mitotic spindle assembly"/>
    <property type="evidence" value="ECO:0007669"/>
    <property type="project" value="TreeGrafter"/>
</dbReference>
<keyword evidence="4" id="KW-0206">Cytoskeleton</keyword>
<name>U6GQM4_9EIME</name>
<comment type="similarity">
    <text evidence="2">Belongs to the MOZART1 family.</text>
</comment>
<organism evidence="5 6">
    <name type="scientific">Eimeria praecox</name>
    <dbReference type="NCBI Taxonomy" id="51316"/>
    <lineage>
        <taxon>Eukaryota</taxon>
        <taxon>Sar</taxon>
        <taxon>Alveolata</taxon>
        <taxon>Apicomplexa</taxon>
        <taxon>Conoidasida</taxon>
        <taxon>Coccidia</taxon>
        <taxon>Eucoccidiorida</taxon>
        <taxon>Eimeriorina</taxon>
        <taxon>Eimeriidae</taxon>
        <taxon>Eimeria</taxon>
    </lineage>
</organism>
<dbReference type="GO" id="GO:0051415">
    <property type="term" value="P:microtubule nucleation by interphase microtubule organizing center"/>
    <property type="evidence" value="ECO:0007669"/>
    <property type="project" value="TreeGrafter"/>
</dbReference>
<dbReference type="InterPro" id="IPR022214">
    <property type="entry name" value="MZT1"/>
</dbReference>
<sequence length="75" mass="8252">MAHALSEEDCRNAGEDMLMEISNILNTGLDRASLSILIEMLEQGVHPEALARVVLELDKALLDVKKKEEMGMSAI</sequence>
<dbReference type="GO" id="GO:0033566">
    <property type="term" value="P:gamma-tubulin complex localization"/>
    <property type="evidence" value="ECO:0007669"/>
    <property type="project" value="InterPro"/>
</dbReference>
<reference evidence="5" key="1">
    <citation type="submission" date="2013-10" db="EMBL/GenBank/DDBJ databases">
        <title>Genomic analysis of the causative agents of coccidiosis in chickens.</title>
        <authorList>
            <person name="Reid A.J."/>
            <person name="Blake D."/>
            <person name="Billington K."/>
            <person name="Browne H."/>
            <person name="Dunn M."/>
            <person name="Hung S."/>
            <person name="Kawahara F."/>
            <person name="Miranda-Saavedra D."/>
            <person name="Mourier T."/>
            <person name="Nagra H."/>
            <person name="Otto T.D."/>
            <person name="Rawlings N."/>
            <person name="Sanchez A."/>
            <person name="Sanders M."/>
            <person name="Subramaniam C."/>
            <person name="Tay Y."/>
            <person name="Dear P."/>
            <person name="Doerig C."/>
            <person name="Gruber A."/>
            <person name="Parkinson J."/>
            <person name="Shirley M."/>
            <person name="Wan K.L."/>
            <person name="Berriman M."/>
            <person name="Tomley F."/>
            <person name="Pain A."/>
        </authorList>
    </citation>
    <scope>NUCLEOTIDE SEQUENCE [LARGE SCALE GENOMIC DNA]</scope>
    <source>
        <strain evidence="5">Houghton</strain>
    </source>
</reference>
<dbReference type="PANTHER" id="PTHR28520">
    <property type="entry name" value="MITOTIC-SPINDLE ORGANIZING PROTEIN 1"/>
    <property type="match status" value="1"/>
</dbReference>
<evidence type="ECO:0000256" key="1">
    <source>
        <dbReference type="ARBA" id="ARBA00004267"/>
    </source>
</evidence>
<dbReference type="GO" id="GO:0031021">
    <property type="term" value="C:interphase microtubule organizing center"/>
    <property type="evidence" value="ECO:0007669"/>
    <property type="project" value="TreeGrafter"/>
</dbReference>
<reference evidence="5" key="2">
    <citation type="submission" date="2013-10" db="EMBL/GenBank/DDBJ databases">
        <authorList>
            <person name="Aslett M."/>
        </authorList>
    </citation>
    <scope>NUCLEOTIDE SEQUENCE [LARGE SCALE GENOMIC DNA]</scope>
    <source>
        <strain evidence="5">Houghton</strain>
    </source>
</reference>
<accession>U6GQM4</accession>
<protein>
    <submittedName>
        <fullName evidence="5">UPF0582 protein C13orf37, related, related</fullName>
    </submittedName>
</protein>